<keyword evidence="3" id="KW-1185">Reference proteome</keyword>
<dbReference type="STRING" id="208439.AJAP_34710"/>
<feature type="domain" description="NAD(P)-binding" evidence="1">
    <location>
        <begin position="6"/>
        <end position="176"/>
    </location>
</feature>
<dbReference type="Proteomes" id="UP000028492">
    <property type="component" value="Chromosome"/>
</dbReference>
<dbReference type="InterPro" id="IPR016040">
    <property type="entry name" value="NAD(P)-bd_dom"/>
</dbReference>
<dbReference type="SUPFAM" id="SSF51735">
    <property type="entry name" value="NAD(P)-binding Rossmann-fold domains"/>
    <property type="match status" value="1"/>
</dbReference>
<name>A0A075V5I9_9PSEU</name>
<organism evidence="2 3">
    <name type="scientific">Amycolatopsis japonica</name>
    <dbReference type="NCBI Taxonomy" id="208439"/>
    <lineage>
        <taxon>Bacteria</taxon>
        <taxon>Bacillati</taxon>
        <taxon>Actinomycetota</taxon>
        <taxon>Actinomycetes</taxon>
        <taxon>Pseudonocardiales</taxon>
        <taxon>Pseudonocardiaceae</taxon>
        <taxon>Amycolatopsis</taxon>
        <taxon>Amycolatopsis japonica group</taxon>
    </lineage>
</organism>
<evidence type="ECO:0000259" key="1">
    <source>
        <dbReference type="Pfam" id="PF13460"/>
    </source>
</evidence>
<dbReference type="EMBL" id="CP008953">
    <property type="protein sequence ID" value="AIG79749.1"/>
    <property type="molecule type" value="Genomic_DNA"/>
</dbReference>
<dbReference type="Gene3D" id="3.90.25.10">
    <property type="entry name" value="UDP-galactose 4-epimerase, domain 1"/>
    <property type="match status" value="1"/>
</dbReference>
<dbReference type="AlphaFoldDB" id="A0A075V5I9"/>
<dbReference type="InterPro" id="IPR051604">
    <property type="entry name" value="Ergot_Alk_Oxidoreductase"/>
</dbReference>
<dbReference type="eggNOG" id="COG0702">
    <property type="taxonomic scope" value="Bacteria"/>
</dbReference>
<reference evidence="2 3" key="1">
    <citation type="journal article" date="2014" name="J. Biotechnol.">
        <title>Complete genome sequence of the actinobacterium Amycolatopsis japonica MG417-CF17(T) (=DSM 44213T) producing (S,S)-N,N'-ethylenediaminedisuccinic acid.</title>
        <authorList>
            <person name="Stegmann E."/>
            <person name="Albersmeier A."/>
            <person name="Spohn M."/>
            <person name="Gert H."/>
            <person name="Weber T."/>
            <person name="Wohlleben W."/>
            <person name="Kalinowski J."/>
            <person name="Ruckert C."/>
        </authorList>
    </citation>
    <scope>NUCLEOTIDE SEQUENCE [LARGE SCALE GENOMIC DNA]</scope>
    <source>
        <strain evidence="3">MG417-CF17 (DSM 44213)</strain>
    </source>
</reference>
<dbReference type="HOGENOM" id="CLU_007383_10_6_11"/>
<dbReference type="InterPro" id="IPR036291">
    <property type="entry name" value="NAD(P)-bd_dom_sf"/>
</dbReference>
<gene>
    <name evidence="2" type="ORF">AJAP_34710</name>
</gene>
<dbReference type="KEGG" id="aja:AJAP_34710"/>
<protein>
    <recommendedName>
        <fullName evidence="1">NAD(P)-binding domain-containing protein</fullName>
    </recommendedName>
</protein>
<dbReference type="Pfam" id="PF13460">
    <property type="entry name" value="NAD_binding_10"/>
    <property type="match status" value="1"/>
</dbReference>
<dbReference type="PANTHER" id="PTHR43162:SF1">
    <property type="entry name" value="PRESTALK A DIFFERENTIATION PROTEIN A"/>
    <property type="match status" value="1"/>
</dbReference>
<proteinExistence type="predicted"/>
<dbReference type="RefSeq" id="WP_038519236.1">
    <property type="nucleotide sequence ID" value="NZ_CP008953.1"/>
</dbReference>
<dbReference type="Gene3D" id="3.40.50.720">
    <property type="entry name" value="NAD(P)-binding Rossmann-like Domain"/>
    <property type="match status" value="1"/>
</dbReference>
<accession>A0A075V5I9</accession>
<sequence length="278" mass="29762">MILVLGSTGKIGRELVPALLDRGARVRALTRDPSRARIDPRAEVAVGDLDAFEPALLDGVERVFVLTSGHGSDPLAQEQAVLKAATGVSHVVKLSTTGVHFGQTDPISLVHAEAERAVREAGPDWTILRPGTFMDNRFAWLHAVRGDGVIRVPEGDPASALVHVRDIAEVAATVLTGDGHAGKTYPLTGGEALTTRQQVEILGDALGRRLTYVEEPEAASRARMLGFGWPASAVDGIFELKRQSAGKEEIVFDTVRELLGRAPLTFADWAREHAASFA</sequence>
<evidence type="ECO:0000313" key="2">
    <source>
        <dbReference type="EMBL" id="AIG79749.1"/>
    </source>
</evidence>
<evidence type="ECO:0000313" key="3">
    <source>
        <dbReference type="Proteomes" id="UP000028492"/>
    </source>
</evidence>
<dbReference type="PANTHER" id="PTHR43162">
    <property type="match status" value="1"/>
</dbReference>